<feature type="signal peptide" evidence="5">
    <location>
        <begin position="1"/>
        <end position="32"/>
    </location>
</feature>
<evidence type="ECO:0000313" key="8">
    <source>
        <dbReference type="Proteomes" id="UP000232883"/>
    </source>
</evidence>
<name>A0A2K8Z2F2_9BACT</name>
<dbReference type="AlphaFoldDB" id="A0A2K8Z2F2"/>
<keyword evidence="5" id="KW-0732">Signal</keyword>
<evidence type="ECO:0000256" key="2">
    <source>
        <dbReference type="ARBA" id="ARBA00023136"/>
    </source>
</evidence>
<dbReference type="InterPro" id="IPR050330">
    <property type="entry name" value="Bact_OuterMem_StrucFunc"/>
</dbReference>
<dbReference type="SUPFAM" id="SSF103088">
    <property type="entry name" value="OmpA-like"/>
    <property type="match status" value="1"/>
</dbReference>
<dbReference type="Gene3D" id="3.30.1330.60">
    <property type="entry name" value="OmpA-like domain"/>
    <property type="match status" value="1"/>
</dbReference>
<evidence type="ECO:0000256" key="3">
    <source>
        <dbReference type="ARBA" id="ARBA00023237"/>
    </source>
</evidence>
<dbReference type="GO" id="GO:0009279">
    <property type="term" value="C:cell outer membrane"/>
    <property type="evidence" value="ECO:0007669"/>
    <property type="project" value="UniProtKB-SubCell"/>
</dbReference>
<dbReference type="InterPro" id="IPR006665">
    <property type="entry name" value="OmpA-like"/>
</dbReference>
<organism evidence="7 8">
    <name type="scientific">Spirosoma pollinicola</name>
    <dbReference type="NCBI Taxonomy" id="2057025"/>
    <lineage>
        <taxon>Bacteria</taxon>
        <taxon>Pseudomonadati</taxon>
        <taxon>Bacteroidota</taxon>
        <taxon>Cytophagia</taxon>
        <taxon>Cytophagales</taxon>
        <taxon>Cytophagaceae</taxon>
        <taxon>Spirosoma</taxon>
    </lineage>
</organism>
<dbReference type="KEGG" id="spir:CWM47_20575"/>
<dbReference type="OrthoDB" id="974928at2"/>
<evidence type="ECO:0000256" key="4">
    <source>
        <dbReference type="PROSITE-ProRule" id="PRU00473"/>
    </source>
</evidence>
<evidence type="ECO:0000256" key="1">
    <source>
        <dbReference type="ARBA" id="ARBA00004442"/>
    </source>
</evidence>
<dbReference type="PANTHER" id="PTHR30329">
    <property type="entry name" value="STATOR ELEMENT OF FLAGELLAR MOTOR COMPLEX"/>
    <property type="match status" value="1"/>
</dbReference>
<sequence length="426" mass="48131">MLVVIHPLIRLYQPSRLLLICILGWQSLAANAQADQSQTEIILSPTVSYNALAFPLQYANPQGLLQITQNPNTLPQQVINSQGQSVNIPSIKPFRYGLNIGLRHTGRTGYGWAFVVGADWGSQFYGSLFKSTFSFNGYTINGWNVYLNYWQLNAALGYYLPVSIPVFKQSSASLFFRLNGHQSFNLRFIEPRQAFATAYPLNFTQTGQGDQVELQNYSARSLFIDPEIGLTVTKSIEVSASLSLPLQVTFQEKHTFFQANQPPVINTIDYRLGGVYLNARLLIAVKRFARRSILSPTQPIYQPTPKPPYRQGQVVRLNNVYFKASSTDLLPESFPELDKLIDQMRQQATLRIRLEGHTDVIGDAKLNQELSEERVAAIQQYMASQGIDHRRIELKGYGDKRPLQRNCPPPTGCPENRRVEFVVVNK</sequence>
<dbReference type="PRINTS" id="PR01021">
    <property type="entry name" value="OMPADOMAIN"/>
</dbReference>
<dbReference type="Proteomes" id="UP000232883">
    <property type="component" value="Chromosome"/>
</dbReference>
<dbReference type="InterPro" id="IPR036737">
    <property type="entry name" value="OmpA-like_sf"/>
</dbReference>
<keyword evidence="3" id="KW-0998">Cell outer membrane</keyword>
<feature type="domain" description="OmpA-like" evidence="6">
    <location>
        <begin position="309"/>
        <end position="426"/>
    </location>
</feature>
<comment type="subcellular location">
    <subcellularLocation>
        <location evidence="1">Cell outer membrane</location>
    </subcellularLocation>
</comment>
<proteinExistence type="predicted"/>
<dbReference type="CDD" id="cd07185">
    <property type="entry name" value="OmpA_C-like"/>
    <property type="match status" value="1"/>
</dbReference>
<dbReference type="InterPro" id="IPR006664">
    <property type="entry name" value="OMP_bac"/>
</dbReference>
<reference evidence="7 8" key="1">
    <citation type="submission" date="2017-11" db="EMBL/GenBank/DDBJ databases">
        <title>Taxonomic description and genome sequences of Spirosoma HA7 sp. nov., isolated from pollen microhabitat of Corylus avellana.</title>
        <authorList>
            <person name="Ambika Manirajan B."/>
            <person name="Suarez C."/>
            <person name="Ratering S."/>
            <person name="Geissler-Plaum R."/>
            <person name="Cardinale M."/>
            <person name="Sylvia S."/>
        </authorList>
    </citation>
    <scope>NUCLEOTIDE SEQUENCE [LARGE SCALE GENOMIC DNA]</scope>
    <source>
        <strain evidence="7 8">HA7</strain>
    </source>
</reference>
<evidence type="ECO:0000259" key="6">
    <source>
        <dbReference type="PROSITE" id="PS51123"/>
    </source>
</evidence>
<dbReference type="Pfam" id="PF00691">
    <property type="entry name" value="OmpA"/>
    <property type="match status" value="1"/>
</dbReference>
<gene>
    <name evidence="7" type="ORF">CWM47_20575</name>
</gene>
<keyword evidence="2 4" id="KW-0472">Membrane</keyword>
<dbReference type="PROSITE" id="PS51123">
    <property type="entry name" value="OMPA_2"/>
    <property type="match status" value="1"/>
</dbReference>
<feature type="chain" id="PRO_5014920801" description="OmpA-like domain-containing protein" evidence="5">
    <location>
        <begin position="33"/>
        <end position="426"/>
    </location>
</feature>
<keyword evidence="8" id="KW-1185">Reference proteome</keyword>
<evidence type="ECO:0000313" key="7">
    <source>
        <dbReference type="EMBL" id="AUD04009.1"/>
    </source>
</evidence>
<dbReference type="EMBL" id="CP025096">
    <property type="protein sequence ID" value="AUD04009.1"/>
    <property type="molecule type" value="Genomic_DNA"/>
</dbReference>
<dbReference type="RefSeq" id="WP_100990075.1">
    <property type="nucleotide sequence ID" value="NZ_CP025096.1"/>
</dbReference>
<protein>
    <recommendedName>
        <fullName evidence="6">OmpA-like domain-containing protein</fullName>
    </recommendedName>
</protein>
<accession>A0A2K8Z2F2</accession>
<evidence type="ECO:0000256" key="5">
    <source>
        <dbReference type="SAM" id="SignalP"/>
    </source>
</evidence>
<dbReference type="PANTHER" id="PTHR30329:SF21">
    <property type="entry name" value="LIPOPROTEIN YIAD-RELATED"/>
    <property type="match status" value="1"/>
</dbReference>